<name>A0A0E3S9J0_9EURY</name>
<keyword evidence="6" id="KW-0547">Nucleotide-binding</keyword>
<feature type="modified residue" description="4-aspartylphosphate" evidence="12">
    <location>
        <position position="698"/>
    </location>
</feature>
<evidence type="ECO:0000256" key="4">
    <source>
        <dbReference type="ARBA" id="ARBA00022553"/>
    </source>
</evidence>
<dbReference type="RefSeq" id="WP_048139148.1">
    <property type="nucleotide sequence ID" value="NZ_CP009516.1"/>
</dbReference>
<keyword evidence="15" id="KW-1133">Transmembrane helix</keyword>
<dbReference type="InterPro" id="IPR036890">
    <property type="entry name" value="HATPase_C_sf"/>
</dbReference>
<dbReference type="OrthoDB" id="342253at2157"/>
<dbReference type="CDD" id="cd00082">
    <property type="entry name" value="HisKA"/>
    <property type="match status" value="1"/>
</dbReference>
<dbReference type="InterPro" id="IPR011006">
    <property type="entry name" value="CheY-like_superfamily"/>
</dbReference>
<dbReference type="Pfam" id="PF00072">
    <property type="entry name" value="Response_reg"/>
    <property type="match status" value="2"/>
</dbReference>
<dbReference type="CDD" id="cd17574">
    <property type="entry name" value="REC_OmpR"/>
    <property type="match status" value="1"/>
</dbReference>
<dbReference type="FunFam" id="1.10.287.130:FF:000038">
    <property type="entry name" value="Sensory transduction histidine kinase"/>
    <property type="match status" value="1"/>
</dbReference>
<dbReference type="Pfam" id="PF00512">
    <property type="entry name" value="HisKA"/>
    <property type="match status" value="1"/>
</dbReference>
<dbReference type="InterPro" id="IPR001789">
    <property type="entry name" value="Sig_transdc_resp-reg_receiver"/>
</dbReference>
<protein>
    <recommendedName>
        <fullName evidence="3">histidine kinase</fullName>
        <ecNumber evidence="3">2.7.13.3</ecNumber>
    </recommendedName>
</protein>
<dbReference type="PROSITE" id="PS50110">
    <property type="entry name" value="RESPONSE_REGULATORY"/>
    <property type="match status" value="2"/>
</dbReference>
<dbReference type="Proteomes" id="UP000033101">
    <property type="component" value="Chromosome"/>
</dbReference>
<evidence type="ECO:0000256" key="13">
    <source>
        <dbReference type="SAM" id="Coils"/>
    </source>
</evidence>
<evidence type="ECO:0000313" key="19">
    <source>
        <dbReference type="EMBL" id="AKB78239.1"/>
    </source>
</evidence>
<dbReference type="Pfam" id="PF02518">
    <property type="entry name" value="HATPase_c"/>
    <property type="match status" value="1"/>
</dbReference>
<dbReference type="PROSITE" id="PS50109">
    <property type="entry name" value="HIS_KIN"/>
    <property type="match status" value="1"/>
</dbReference>
<feature type="coiled-coil region" evidence="13">
    <location>
        <begin position="76"/>
        <end position="103"/>
    </location>
</feature>
<keyword evidence="13" id="KW-0175">Coiled coil</keyword>
<dbReference type="FunFam" id="3.30.565.10:FF:000010">
    <property type="entry name" value="Sensor histidine kinase RcsC"/>
    <property type="match status" value="1"/>
</dbReference>
<dbReference type="InterPro" id="IPR004358">
    <property type="entry name" value="Sig_transdc_His_kin-like_C"/>
</dbReference>
<feature type="compositionally biased region" description="Low complexity" evidence="14">
    <location>
        <begin position="582"/>
        <end position="601"/>
    </location>
</feature>
<feature type="modified residue" description="4-aspartylphosphate" evidence="12">
    <location>
        <position position="821"/>
    </location>
</feature>
<dbReference type="GO" id="GO:0009927">
    <property type="term" value="F:histidine phosphotransfer kinase activity"/>
    <property type="evidence" value="ECO:0007669"/>
    <property type="project" value="TreeGrafter"/>
</dbReference>
<evidence type="ECO:0000256" key="3">
    <source>
        <dbReference type="ARBA" id="ARBA00012438"/>
    </source>
</evidence>
<feature type="transmembrane region" description="Helical" evidence="15">
    <location>
        <begin position="16"/>
        <end position="42"/>
    </location>
</feature>
<dbReference type="CDD" id="cd16922">
    <property type="entry name" value="HATPase_EvgS-ArcB-TorS-like"/>
    <property type="match status" value="1"/>
</dbReference>
<dbReference type="GO" id="GO:0005886">
    <property type="term" value="C:plasma membrane"/>
    <property type="evidence" value="ECO:0007669"/>
    <property type="project" value="TreeGrafter"/>
</dbReference>
<dbReference type="EMBL" id="CP009516">
    <property type="protein sequence ID" value="AKB78239.1"/>
    <property type="molecule type" value="Genomic_DNA"/>
</dbReference>
<dbReference type="SMART" id="SM00387">
    <property type="entry name" value="HATPase_c"/>
    <property type="match status" value="1"/>
</dbReference>
<organism evidence="19 20">
    <name type="scientific">Methanosarcina horonobensis HB-1 = JCM 15518</name>
    <dbReference type="NCBI Taxonomy" id="1434110"/>
    <lineage>
        <taxon>Archaea</taxon>
        <taxon>Methanobacteriati</taxon>
        <taxon>Methanobacteriota</taxon>
        <taxon>Stenosarchaea group</taxon>
        <taxon>Methanomicrobia</taxon>
        <taxon>Methanosarcinales</taxon>
        <taxon>Methanosarcinaceae</taxon>
        <taxon>Methanosarcina</taxon>
    </lineage>
</organism>
<dbReference type="InterPro" id="IPR035965">
    <property type="entry name" value="PAS-like_dom_sf"/>
</dbReference>
<dbReference type="Gene3D" id="3.40.50.2300">
    <property type="match status" value="2"/>
</dbReference>
<accession>A0A0E3S9J0</accession>
<dbReference type="GO" id="GO:0000155">
    <property type="term" value="F:phosphorelay sensor kinase activity"/>
    <property type="evidence" value="ECO:0007669"/>
    <property type="project" value="InterPro"/>
</dbReference>
<dbReference type="Gene3D" id="3.30.565.10">
    <property type="entry name" value="Histidine kinase-like ATPase, C-terminal domain"/>
    <property type="match status" value="1"/>
</dbReference>
<dbReference type="SUPFAM" id="SSF55874">
    <property type="entry name" value="ATPase domain of HSP90 chaperone/DNA topoisomerase II/histidine kinase"/>
    <property type="match status" value="1"/>
</dbReference>
<feature type="region of interest" description="Disordered" evidence="14">
    <location>
        <begin position="582"/>
        <end position="618"/>
    </location>
</feature>
<evidence type="ECO:0000256" key="7">
    <source>
        <dbReference type="ARBA" id="ARBA00022777"/>
    </source>
</evidence>
<keyword evidence="9" id="KW-0902">Two-component regulatory system</keyword>
<evidence type="ECO:0000256" key="10">
    <source>
        <dbReference type="ARBA" id="ARBA00023136"/>
    </source>
</evidence>
<dbReference type="SUPFAM" id="SSF55785">
    <property type="entry name" value="PYP-like sensor domain (PAS domain)"/>
    <property type="match status" value="2"/>
</dbReference>
<dbReference type="InterPro" id="IPR003594">
    <property type="entry name" value="HATPase_dom"/>
</dbReference>
<dbReference type="GO" id="GO:0005524">
    <property type="term" value="F:ATP binding"/>
    <property type="evidence" value="ECO:0007669"/>
    <property type="project" value="UniProtKB-KW"/>
</dbReference>
<evidence type="ECO:0000256" key="8">
    <source>
        <dbReference type="ARBA" id="ARBA00022840"/>
    </source>
</evidence>
<feature type="domain" description="PAS" evidence="18">
    <location>
        <begin position="214"/>
        <end position="259"/>
    </location>
</feature>
<comment type="catalytic activity">
    <reaction evidence="1">
        <text>ATP + protein L-histidine = ADP + protein N-phospho-L-histidine.</text>
        <dbReference type="EC" id="2.7.13.3"/>
    </reaction>
</comment>
<evidence type="ECO:0000256" key="9">
    <source>
        <dbReference type="ARBA" id="ARBA00023012"/>
    </source>
</evidence>
<dbReference type="PANTHER" id="PTHR43047">
    <property type="entry name" value="TWO-COMPONENT HISTIDINE PROTEIN KINASE"/>
    <property type="match status" value="1"/>
</dbReference>
<dbReference type="STRING" id="1434110.MSHOH_1756"/>
<dbReference type="SUPFAM" id="SSF52172">
    <property type="entry name" value="CheY-like"/>
    <property type="match status" value="2"/>
</dbReference>
<evidence type="ECO:0000256" key="6">
    <source>
        <dbReference type="ARBA" id="ARBA00022741"/>
    </source>
</evidence>
<dbReference type="PANTHER" id="PTHR43047:SF72">
    <property type="entry name" value="OSMOSENSING HISTIDINE PROTEIN KINASE SLN1"/>
    <property type="match status" value="1"/>
</dbReference>
<dbReference type="KEGG" id="mhor:MSHOH_1756"/>
<gene>
    <name evidence="19" type="ORF">MSHOH_1756</name>
</gene>
<keyword evidence="11" id="KW-0131">Cell cycle</keyword>
<feature type="compositionally biased region" description="Basic and acidic residues" evidence="14">
    <location>
        <begin position="602"/>
        <end position="616"/>
    </location>
</feature>
<keyword evidence="15" id="KW-0812">Transmembrane</keyword>
<evidence type="ECO:0000256" key="5">
    <source>
        <dbReference type="ARBA" id="ARBA00022679"/>
    </source>
</evidence>
<evidence type="ECO:0000256" key="15">
    <source>
        <dbReference type="SAM" id="Phobius"/>
    </source>
</evidence>
<keyword evidence="7 19" id="KW-0418">Kinase</keyword>
<dbReference type="InterPro" id="IPR005467">
    <property type="entry name" value="His_kinase_dom"/>
</dbReference>
<keyword evidence="8" id="KW-0067">ATP-binding</keyword>
<feature type="domain" description="Response regulatory" evidence="17">
    <location>
        <begin position="649"/>
        <end position="762"/>
    </location>
</feature>
<dbReference type="SUPFAM" id="SSF47384">
    <property type="entry name" value="Homodimeric domain of signal transducing histidine kinase"/>
    <property type="match status" value="1"/>
</dbReference>
<dbReference type="InterPro" id="IPR003661">
    <property type="entry name" value="HisK_dim/P_dom"/>
</dbReference>
<evidence type="ECO:0000256" key="2">
    <source>
        <dbReference type="ARBA" id="ARBA00004370"/>
    </source>
</evidence>
<comment type="subcellular location">
    <subcellularLocation>
        <location evidence="2">Membrane</location>
    </subcellularLocation>
</comment>
<keyword evidence="4 12" id="KW-0597">Phosphoprotein</keyword>
<evidence type="ECO:0000259" key="18">
    <source>
        <dbReference type="PROSITE" id="PS50112"/>
    </source>
</evidence>
<dbReference type="Pfam" id="PF13426">
    <property type="entry name" value="PAS_9"/>
    <property type="match status" value="2"/>
</dbReference>
<evidence type="ECO:0000259" key="17">
    <source>
        <dbReference type="PROSITE" id="PS50110"/>
    </source>
</evidence>
<evidence type="ECO:0000259" key="16">
    <source>
        <dbReference type="PROSITE" id="PS50109"/>
    </source>
</evidence>
<dbReference type="InterPro" id="IPR000014">
    <property type="entry name" value="PAS"/>
</dbReference>
<evidence type="ECO:0000256" key="14">
    <source>
        <dbReference type="SAM" id="MobiDB-lite"/>
    </source>
</evidence>
<dbReference type="InterPro" id="IPR036097">
    <property type="entry name" value="HisK_dim/P_sf"/>
</dbReference>
<evidence type="ECO:0000256" key="12">
    <source>
        <dbReference type="PROSITE-ProRule" id="PRU00169"/>
    </source>
</evidence>
<dbReference type="PRINTS" id="PR00344">
    <property type="entry name" value="BCTRLSENSOR"/>
</dbReference>
<evidence type="ECO:0000256" key="1">
    <source>
        <dbReference type="ARBA" id="ARBA00000085"/>
    </source>
</evidence>
<feature type="transmembrane region" description="Helical" evidence="15">
    <location>
        <begin position="54"/>
        <end position="74"/>
    </location>
</feature>
<dbReference type="SMART" id="SM00388">
    <property type="entry name" value="HisKA"/>
    <property type="match status" value="1"/>
</dbReference>
<sequence>MSDFFRDTFGKKSDELLIILAVGLFFTAFASYFGLFESIVLFVEGYNQRKLGGLLTLSVYLSFALGIFSLRRWMELENALVVQEQAEESLKEKDKRYRALFEQSNDAIAILNEEKVLDLNKKGRVALGFGEGELENLSLSSLVSEEYLPTVRKALKTTFQSGDARFEMKIQKYDGSIIDVEVNSSFLSLEDGEVQFVIRDITSRKKAEKIEQESQERLKKIIDNSLCGILLIDSKTHEIVEANQAAEETIGLSRNELIGHICHKFVCPAEKNKCPITDLGQTIDKSERKLLSNGKGEHLPVLKSVVPVKIGEKEYLIESFIDLSERKKAEQELLQAKLAAESASRAKSEFLTNMSHELRTPLTAIIGFSDVMLSGMSGEFNEQNKKFLTNIANSGKHLLTLINNILDLSKIEAGKMELEMEMFSVSEVFNDTRAVTSALALKKDISIGYNLEPELSVYADRVRFKQVIYNLISNAIKFTPQGGSVKVSAIKAGDYVRVSVSDTGIGISKENQKLLFQPFRQIDSSINRQYEGTGLGLALVKKFVDLHGGRVWVESETGKGSIFTFELLLNYKKTFGTCANDSNASDSDVSDSGVSEKTALLTDEKTKKEEDLKTEISEETETPIITETSEETETPIIIEPSDASGNENLVLIVEDDEMARELLTITLSEAGYRVASASSGKEALLLARKLKPSVITLDIMLPGISGWDILKDLKKDSMTAGIPILVISMDDDKNCSILWGAFDHLIKPVEKERLLSSLQKIKRTTDANSSLRVLVVDDEPTVVELLSSIIEQEGYEPICAYGGKEAMDKTIDSRPDAILLDLMMPKFTGYDVIKALKENPETIDIPIIVCTAKDLSFEDKELLNRNVSYVMQKGRINRETLLNVLHRVEDRKFKDKLANP</sequence>
<keyword evidence="5" id="KW-0808">Transferase</keyword>
<reference evidence="19 20" key="1">
    <citation type="submission" date="2014-07" db="EMBL/GenBank/DDBJ databases">
        <title>Methanogenic archaea and the global carbon cycle.</title>
        <authorList>
            <person name="Henriksen J.R."/>
            <person name="Luke J."/>
            <person name="Reinhart S."/>
            <person name="Benedict M.N."/>
            <person name="Youngblut N.D."/>
            <person name="Metcalf M.E."/>
            <person name="Whitaker R.J."/>
            <person name="Metcalf W.W."/>
        </authorList>
    </citation>
    <scope>NUCLEOTIDE SEQUENCE [LARGE SCALE GENOMIC DNA]</scope>
    <source>
        <strain evidence="19 20">HB-1</strain>
    </source>
</reference>
<dbReference type="AlphaFoldDB" id="A0A0E3S9J0"/>
<dbReference type="SMART" id="SM00091">
    <property type="entry name" value="PAS"/>
    <property type="match status" value="2"/>
</dbReference>
<dbReference type="CDD" id="cd00130">
    <property type="entry name" value="PAS"/>
    <property type="match status" value="1"/>
</dbReference>
<feature type="domain" description="Histidine kinase" evidence="16">
    <location>
        <begin position="353"/>
        <end position="571"/>
    </location>
</feature>
<keyword evidence="10 15" id="KW-0472">Membrane</keyword>
<dbReference type="PROSITE" id="PS50112">
    <property type="entry name" value="PAS"/>
    <property type="match status" value="1"/>
</dbReference>
<dbReference type="EC" id="2.7.13.3" evidence="3"/>
<proteinExistence type="predicted"/>
<dbReference type="SMART" id="SM00448">
    <property type="entry name" value="REC"/>
    <property type="match status" value="2"/>
</dbReference>
<dbReference type="Gene3D" id="3.30.450.20">
    <property type="entry name" value="PAS domain"/>
    <property type="match status" value="2"/>
</dbReference>
<evidence type="ECO:0000256" key="11">
    <source>
        <dbReference type="ARBA" id="ARBA00023306"/>
    </source>
</evidence>
<dbReference type="PATRIC" id="fig|1434110.4.peg.2222"/>
<evidence type="ECO:0000313" key="20">
    <source>
        <dbReference type="Proteomes" id="UP000033101"/>
    </source>
</evidence>
<dbReference type="NCBIfam" id="TIGR00229">
    <property type="entry name" value="sensory_box"/>
    <property type="match status" value="2"/>
</dbReference>
<keyword evidence="20" id="KW-1185">Reference proteome</keyword>
<feature type="domain" description="Response regulatory" evidence="17">
    <location>
        <begin position="772"/>
        <end position="888"/>
    </location>
</feature>
<dbReference type="GeneID" id="24830973"/>
<dbReference type="Gene3D" id="1.10.287.130">
    <property type="match status" value="1"/>
</dbReference>
<dbReference type="HOGENOM" id="CLU_000445_114_31_2"/>